<keyword evidence="2" id="KW-0808">Transferase</keyword>
<keyword evidence="6" id="KW-1185">Reference proteome</keyword>
<proteinExistence type="predicted"/>
<comment type="caution">
    <text evidence="5">The sequence shown here is derived from an EMBL/GenBank/DDBJ whole genome shotgun (WGS) entry which is preliminary data.</text>
</comment>
<dbReference type="Proteomes" id="UP001300745">
    <property type="component" value="Unassembled WGS sequence"/>
</dbReference>
<evidence type="ECO:0000256" key="1">
    <source>
        <dbReference type="ARBA" id="ARBA00022676"/>
    </source>
</evidence>
<reference evidence="5 6" key="1">
    <citation type="submission" date="2022-11" db="EMBL/GenBank/DDBJ databases">
        <title>Mycobacterium sp. nov.</title>
        <authorList>
            <person name="Papic B."/>
            <person name="Spicic S."/>
            <person name="Duvnjak S."/>
        </authorList>
    </citation>
    <scope>NUCLEOTIDE SEQUENCE [LARGE SCALE GENOMIC DNA]</scope>
    <source>
        <strain evidence="5 6">CVI_P4</strain>
    </source>
</reference>
<dbReference type="CDD" id="cd03801">
    <property type="entry name" value="GT4_PimA-like"/>
    <property type="match status" value="1"/>
</dbReference>
<dbReference type="PANTHER" id="PTHR12526:SF630">
    <property type="entry name" value="GLYCOSYLTRANSFERASE"/>
    <property type="match status" value="1"/>
</dbReference>
<keyword evidence="1" id="KW-0328">Glycosyltransferase</keyword>
<evidence type="ECO:0000259" key="4">
    <source>
        <dbReference type="Pfam" id="PF13439"/>
    </source>
</evidence>
<dbReference type="Pfam" id="PF00534">
    <property type="entry name" value="Glycos_transf_1"/>
    <property type="match status" value="1"/>
</dbReference>
<evidence type="ECO:0000256" key="2">
    <source>
        <dbReference type="ARBA" id="ARBA00022679"/>
    </source>
</evidence>
<dbReference type="PANTHER" id="PTHR12526">
    <property type="entry name" value="GLYCOSYLTRANSFERASE"/>
    <property type="match status" value="1"/>
</dbReference>
<feature type="domain" description="Glycosyltransferase subfamily 4-like N-terminal" evidence="4">
    <location>
        <begin position="24"/>
        <end position="185"/>
    </location>
</feature>
<evidence type="ECO:0000313" key="6">
    <source>
        <dbReference type="Proteomes" id="UP001300745"/>
    </source>
</evidence>
<dbReference type="InterPro" id="IPR028098">
    <property type="entry name" value="Glyco_trans_4-like_N"/>
</dbReference>
<dbReference type="SUPFAM" id="SSF53756">
    <property type="entry name" value="UDP-Glycosyltransferase/glycogen phosphorylase"/>
    <property type="match status" value="1"/>
</dbReference>
<dbReference type="EMBL" id="JAPJDO010000005">
    <property type="protein sequence ID" value="MCX2936602.1"/>
    <property type="molecule type" value="Genomic_DNA"/>
</dbReference>
<feature type="domain" description="Glycosyl transferase family 1" evidence="3">
    <location>
        <begin position="196"/>
        <end position="351"/>
    </location>
</feature>
<dbReference type="Gene3D" id="3.40.50.2000">
    <property type="entry name" value="Glycogen Phosphorylase B"/>
    <property type="match status" value="2"/>
</dbReference>
<evidence type="ECO:0000259" key="3">
    <source>
        <dbReference type="Pfam" id="PF00534"/>
    </source>
</evidence>
<dbReference type="Pfam" id="PF13439">
    <property type="entry name" value="Glyco_transf_4"/>
    <property type="match status" value="1"/>
</dbReference>
<gene>
    <name evidence="5" type="ORF">ORI27_07830</name>
</gene>
<dbReference type="InterPro" id="IPR001296">
    <property type="entry name" value="Glyco_trans_1"/>
</dbReference>
<name>A0ABT3SAS3_9MYCO</name>
<protein>
    <submittedName>
        <fullName evidence="5">Glycosyltransferase family 4 protein</fullName>
    </submittedName>
</protein>
<organism evidence="5 6">
    <name type="scientific">Mycobacterium pinniadriaticum</name>
    <dbReference type="NCBI Taxonomy" id="2994102"/>
    <lineage>
        <taxon>Bacteria</taxon>
        <taxon>Bacillati</taxon>
        <taxon>Actinomycetota</taxon>
        <taxon>Actinomycetes</taxon>
        <taxon>Mycobacteriales</taxon>
        <taxon>Mycobacteriaceae</taxon>
        <taxon>Mycobacterium</taxon>
    </lineage>
</organism>
<evidence type="ECO:0000313" key="5">
    <source>
        <dbReference type="EMBL" id="MCX2936602.1"/>
    </source>
</evidence>
<accession>A0ABT3SAS3</accession>
<dbReference type="RefSeq" id="WP_265996273.1">
    <property type="nucleotide sequence ID" value="NZ_JAPJDN010000005.1"/>
</dbReference>
<sequence>MSNDDDRPPNPTRVLMVLDSFSAGGAETLTAELVRCAPDTMEVSVASLAPAERSSVDVVERLTQVGPRPTYLDVRRLRDVAGFVRLVRKFRSAPVDVIHAHLTTSAILVSLAAWLARKPVVATLHVNPQTNAGRGDWIKERLATWLPAALGRLVTVSQYAHDRYAQSHGPVGSTWRVIHNGVDLNQYQAHRSTRRGRGPVWATVAALRPNKNHVELVRAWADVVAVHPDATLLVVGDGPSRGGVERAVADAGLGDSVQFLGFRNDVADILGTVDGVVTASVEEALPTALIEAGACGLPVVAADAGGTREIVVDRLTGRLVPLHDVPALSAALLETIGEPALAAEYGAAGRARIEEKFSMDTWIEQLQLLYQEVIEDQSRDWWVRSPHDRTARRADCVA</sequence>